<evidence type="ECO:0000313" key="11">
    <source>
        <dbReference type="EMBL" id="KAH1896069.1"/>
    </source>
</evidence>
<dbReference type="SUPFAM" id="SSF51445">
    <property type="entry name" value="(Trans)glycosidases"/>
    <property type="match status" value="1"/>
</dbReference>
<keyword evidence="6" id="KW-0119">Carbohydrate metabolism</keyword>
<evidence type="ECO:0000256" key="3">
    <source>
        <dbReference type="ARBA" id="ARBA00012729"/>
    </source>
</evidence>
<comment type="similarity">
    <text evidence="2">Belongs to the glycosyl hydrolase 18 family. Chitinase class V subfamily.</text>
</comment>
<evidence type="ECO:0000259" key="10">
    <source>
        <dbReference type="PROSITE" id="PS51910"/>
    </source>
</evidence>
<dbReference type="InterPro" id="IPR011583">
    <property type="entry name" value="Chitinase_II/V-like_cat"/>
</dbReference>
<evidence type="ECO:0000256" key="5">
    <source>
        <dbReference type="ARBA" id="ARBA00023024"/>
    </source>
</evidence>
<dbReference type="SMART" id="SM00636">
    <property type="entry name" value="Glyco_18"/>
    <property type="match status" value="1"/>
</dbReference>
<evidence type="ECO:0000256" key="1">
    <source>
        <dbReference type="ARBA" id="ARBA00000822"/>
    </source>
</evidence>
<dbReference type="InterPro" id="IPR001223">
    <property type="entry name" value="Glyco_hydro18_cat"/>
</dbReference>
<keyword evidence="7 9" id="KW-0326">Glycosidase</keyword>
<evidence type="ECO:0000313" key="12">
    <source>
        <dbReference type="Proteomes" id="UP000813423"/>
    </source>
</evidence>
<protein>
    <recommendedName>
        <fullName evidence="3">chitinase</fullName>
        <ecNumber evidence="3">3.2.1.14</ecNumber>
    </recommendedName>
</protein>
<dbReference type="PANTHER" id="PTHR11177">
    <property type="entry name" value="CHITINASE"/>
    <property type="match status" value="1"/>
</dbReference>
<dbReference type="InterPro" id="IPR029070">
    <property type="entry name" value="Chitinase_insertion_sf"/>
</dbReference>
<feature type="domain" description="GH18" evidence="10">
    <location>
        <begin position="39"/>
        <end position="385"/>
    </location>
</feature>
<dbReference type="PROSITE" id="PS51910">
    <property type="entry name" value="GH18_2"/>
    <property type="match status" value="1"/>
</dbReference>
<comment type="caution">
    <text evidence="11">The sequence shown here is derived from an EMBL/GenBank/DDBJ whole genome shotgun (WGS) entry which is preliminary data.</text>
</comment>
<dbReference type="InterPro" id="IPR050314">
    <property type="entry name" value="Glycosyl_Hydrlase_18"/>
</dbReference>
<reference evidence="11" key="1">
    <citation type="submission" date="2021-08" db="EMBL/GenBank/DDBJ databases">
        <title>Global Aspergillus fumigatus from environmental and clinical sources.</title>
        <authorList>
            <person name="Barber A."/>
            <person name="Sae-Ong T."/>
        </authorList>
    </citation>
    <scope>NUCLEOTIDE SEQUENCE</scope>
    <source>
        <strain evidence="11">NRZ-2016-071</strain>
    </source>
</reference>
<dbReference type="SUPFAM" id="SSF54556">
    <property type="entry name" value="Chitinase insertion domain"/>
    <property type="match status" value="1"/>
</dbReference>
<keyword evidence="8" id="KW-0624">Polysaccharide degradation</keyword>
<keyword evidence="5" id="KW-0146">Chitin degradation</keyword>
<evidence type="ECO:0000256" key="8">
    <source>
        <dbReference type="ARBA" id="ARBA00023326"/>
    </source>
</evidence>
<dbReference type="EC" id="3.2.1.14" evidence="3"/>
<dbReference type="GO" id="GO:0006032">
    <property type="term" value="P:chitin catabolic process"/>
    <property type="evidence" value="ECO:0007669"/>
    <property type="project" value="UniProtKB-KW"/>
</dbReference>
<dbReference type="Gene3D" id="3.10.50.10">
    <property type="match status" value="1"/>
</dbReference>
<dbReference type="Proteomes" id="UP000813423">
    <property type="component" value="Unassembled WGS sequence"/>
</dbReference>
<dbReference type="AlphaFoldDB" id="A0A9P8NA35"/>
<dbReference type="GO" id="GO:0008843">
    <property type="term" value="F:endochitinase activity"/>
    <property type="evidence" value="ECO:0007669"/>
    <property type="project" value="UniProtKB-EC"/>
</dbReference>
<gene>
    <name evidence="11" type="ORF">KXV57_001479</name>
</gene>
<dbReference type="PANTHER" id="PTHR11177:SF402">
    <property type="entry name" value="CHITINASE"/>
    <property type="match status" value="1"/>
</dbReference>
<dbReference type="GO" id="GO:0000272">
    <property type="term" value="P:polysaccharide catabolic process"/>
    <property type="evidence" value="ECO:0007669"/>
    <property type="project" value="UniProtKB-KW"/>
</dbReference>
<evidence type="ECO:0000256" key="2">
    <source>
        <dbReference type="ARBA" id="ARBA00008682"/>
    </source>
</evidence>
<evidence type="ECO:0000256" key="7">
    <source>
        <dbReference type="ARBA" id="ARBA00023295"/>
    </source>
</evidence>
<dbReference type="EMBL" id="JAIBSC010000128">
    <property type="protein sequence ID" value="KAH1896069.1"/>
    <property type="molecule type" value="Genomic_DNA"/>
</dbReference>
<name>A0A9P8NA35_ASPFM</name>
<evidence type="ECO:0000256" key="6">
    <source>
        <dbReference type="ARBA" id="ARBA00023277"/>
    </source>
</evidence>
<evidence type="ECO:0000256" key="9">
    <source>
        <dbReference type="RuleBase" id="RU000489"/>
    </source>
</evidence>
<dbReference type="Gene3D" id="3.20.20.80">
    <property type="entry name" value="Glycosidases"/>
    <property type="match status" value="1"/>
</dbReference>
<dbReference type="InterPro" id="IPR017853">
    <property type="entry name" value="GH"/>
</dbReference>
<dbReference type="GO" id="GO:0008061">
    <property type="term" value="F:chitin binding"/>
    <property type="evidence" value="ECO:0007669"/>
    <property type="project" value="InterPro"/>
</dbReference>
<keyword evidence="4 9" id="KW-0378">Hydrolase</keyword>
<evidence type="ECO:0000256" key="4">
    <source>
        <dbReference type="ARBA" id="ARBA00022801"/>
    </source>
</evidence>
<proteinExistence type="inferred from homology"/>
<dbReference type="Pfam" id="PF00704">
    <property type="entry name" value="Glyco_hydro_18"/>
    <property type="match status" value="1"/>
</dbReference>
<dbReference type="InterPro" id="IPR001579">
    <property type="entry name" value="Glyco_hydro_18_chit_AS"/>
</dbReference>
<accession>A0A9P8NA35</accession>
<sequence>MQKQSADNMHQQGTKNAPSMFAVLWDNTRVLRRRLSKWLWTIGYYEAWSYARQCDSVAPEDIDANLWTHINFAFGLIHPETFQLSKMNSYDDQLYPRVANLKLQNPSLKVFIAIGGWDAGGKVFSDMVSTAENRATFIKSVVQFCQTQAFDGIDIDWEYPVADDRGGRAEDFANYVTFVKELRSAAGRLGISLTLPSSYWYLKGFDVVNLEPYVDWFNFMSYDIHGTWDGNNAYTKQVVNPHTNLTEISQGLDLLWRNNIPSKKVVLGLGFYGRSFTLSDPSCNTPGCPFASGANPGECTGQAGILSNAEINRVIRTHDLTPVMDKAAGVKYITWDNNQWVSYDDADTLKIKMDFANKLGLGGTMVWALDLDNADSQSAQYLNSGGNMTNTNGFSIAKKAADTQQAVAAKLAFWTPCMTEKERKVLGCPGGYHELLVGHGKVYDADDFRAVEGCHGSLNRLLCLSNEAVGRNCAWNRRPDGSKICDQRCPKGTIYLTQNTHPAGDKKDCAHGTYISVCCEDIETIAQVCPNQYSSDIIFSGSFSNMGAVDSSFSLKSATSKRDNPEASDVSSEIDQTLSSVSDSRYSFQSFDRRAYDGYDPSNPCDMDFDYDFPQPPRADGYIPAYGFYMLYGGSGSYGLGPWPANPPKGTVTSTVTPASRTRDSVHVTKTCDGQRYPQACANIRSAATWYGLRTLACPDQVVPYNRDREGPEEWSSSHHKEWKSWITSSVWAPYAGMMKDSRCQADEWPPFNIWGSRNKGNAGIIIRYLPGGENGGVANDPGSKIRVELDCGAIPPPVTTSTSTIRTYVGLFTDTVWVQEHLTSTVTSIVMDWKSIPVVAGDPDLLTANDCWPRTLYPDAEPGFALLADDGYYFREGIPFFAYRYTTAPAASVTVHHPAGKSKPVKRSVERALEVLMFDDDTARYVIDDGNSTRPANSSELAEHLGIEECEDPECTKEKEHLRRHAAKHRRRLNYIRENRDEVQSMIVAGIDSPMDFKTAGGPISEVLTHHSEPTLPATTRISPSIATSIPMRPGISIQTPVPQETQRCLA</sequence>
<dbReference type="PROSITE" id="PS01095">
    <property type="entry name" value="GH18_1"/>
    <property type="match status" value="1"/>
</dbReference>
<comment type="catalytic activity">
    <reaction evidence="1">
        <text>Random endo-hydrolysis of N-acetyl-beta-D-glucosaminide (1-&gt;4)-beta-linkages in chitin and chitodextrins.</text>
        <dbReference type="EC" id="3.2.1.14"/>
    </reaction>
</comment>
<organism evidence="11 12">
    <name type="scientific">Aspergillus fumigatus</name>
    <name type="common">Neosartorya fumigata</name>
    <dbReference type="NCBI Taxonomy" id="746128"/>
    <lineage>
        <taxon>Eukaryota</taxon>
        <taxon>Fungi</taxon>
        <taxon>Dikarya</taxon>
        <taxon>Ascomycota</taxon>
        <taxon>Pezizomycotina</taxon>
        <taxon>Eurotiomycetes</taxon>
        <taxon>Eurotiomycetidae</taxon>
        <taxon>Eurotiales</taxon>
        <taxon>Aspergillaceae</taxon>
        <taxon>Aspergillus</taxon>
        <taxon>Aspergillus subgen. Fumigati</taxon>
    </lineage>
</organism>